<dbReference type="InterPro" id="IPR049588">
    <property type="entry name" value="DHX8_GH2-like"/>
</dbReference>
<dbReference type="GO" id="GO:0000390">
    <property type="term" value="P:spliceosomal complex disassembly"/>
    <property type="evidence" value="ECO:0007669"/>
    <property type="project" value="TreeGrafter"/>
</dbReference>
<dbReference type="FunFam" id="3.40.50.300:FF:000191">
    <property type="entry name" value="Pre-mRNA-splicing factor ATP-dependent RNA helicase"/>
    <property type="match status" value="1"/>
</dbReference>
<dbReference type="GO" id="GO:0016787">
    <property type="term" value="F:hydrolase activity"/>
    <property type="evidence" value="ECO:0007669"/>
    <property type="project" value="UniProtKB-KW"/>
</dbReference>
<dbReference type="InterPro" id="IPR011545">
    <property type="entry name" value="DEAD/DEAH_box_helicase_dom"/>
</dbReference>
<accession>A0A4P9Y2C1</accession>
<dbReference type="Gene3D" id="3.40.50.300">
    <property type="entry name" value="P-loop containing nucleotide triphosphate hydrolases"/>
    <property type="match status" value="2"/>
</dbReference>
<proteinExistence type="predicted"/>
<dbReference type="PANTHER" id="PTHR18934:SF85">
    <property type="entry name" value="ATP-DEPENDENT RNA HELICASE DHX8"/>
    <property type="match status" value="1"/>
</dbReference>
<evidence type="ECO:0000256" key="2">
    <source>
        <dbReference type="SAM" id="MobiDB-lite"/>
    </source>
</evidence>
<dbReference type="GO" id="GO:0003724">
    <property type="term" value="F:RNA helicase activity"/>
    <property type="evidence" value="ECO:0007669"/>
    <property type="project" value="InterPro"/>
</dbReference>
<dbReference type="EMBL" id="KZ988538">
    <property type="protein sequence ID" value="RKP11990.1"/>
    <property type="molecule type" value="Genomic_DNA"/>
</dbReference>
<reference evidence="5" key="1">
    <citation type="journal article" date="2018" name="Nat. Microbiol.">
        <title>Leveraging single-cell genomics to expand the fungal tree of life.</title>
        <authorList>
            <person name="Ahrendt S.R."/>
            <person name="Quandt C.A."/>
            <person name="Ciobanu D."/>
            <person name="Clum A."/>
            <person name="Salamov A."/>
            <person name="Andreopoulos B."/>
            <person name="Cheng J.F."/>
            <person name="Woyke T."/>
            <person name="Pelin A."/>
            <person name="Henrissat B."/>
            <person name="Reynolds N.K."/>
            <person name="Benny G.L."/>
            <person name="Smith M.E."/>
            <person name="James T.Y."/>
            <person name="Grigoriev I.V."/>
        </authorList>
    </citation>
    <scope>NUCLEOTIDE SEQUENCE [LARGE SCALE GENOMIC DNA]</scope>
</reference>
<dbReference type="PROSITE" id="PS00690">
    <property type="entry name" value="DEAH_ATP_HELICASE"/>
    <property type="match status" value="1"/>
</dbReference>
<dbReference type="InterPro" id="IPR027417">
    <property type="entry name" value="P-loop_NTPase"/>
</dbReference>
<protein>
    <submittedName>
        <fullName evidence="4">P-loop containing nucleoside triphosphate hydrolase protein</fullName>
    </submittedName>
</protein>
<evidence type="ECO:0000313" key="4">
    <source>
        <dbReference type="EMBL" id="RKP11990.1"/>
    </source>
</evidence>
<dbReference type="InterPro" id="IPR044762">
    <property type="entry name" value="DHX8/Prp22_DEXHc"/>
</dbReference>
<feature type="compositionally biased region" description="Basic and acidic residues" evidence="2">
    <location>
        <begin position="158"/>
        <end position="249"/>
    </location>
</feature>
<dbReference type="GO" id="GO:0003723">
    <property type="term" value="F:RNA binding"/>
    <property type="evidence" value="ECO:0007669"/>
    <property type="project" value="TreeGrafter"/>
</dbReference>
<dbReference type="InterPro" id="IPR002464">
    <property type="entry name" value="DNA/RNA_helicase_DEAH_CS"/>
</dbReference>
<dbReference type="GO" id="GO:0071013">
    <property type="term" value="C:catalytic step 2 spliceosome"/>
    <property type="evidence" value="ECO:0007669"/>
    <property type="project" value="TreeGrafter"/>
</dbReference>
<keyword evidence="5" id="KW-1185">Reference proteome</keyword>
<feature type="region of interest" description="Disordered" evidence="2">
    <location>
        <begin position="96"/>
        <end position="286"/>
    </location>
</feature>
<dbReference type="InterPro" id="IPR014001">
    <property type="entry name" value="Helicase_ATP-bd"/>
</dbReference>
<dbReference type="Proteomes" id="UP000267251">
    <property type="component" value="Unassembled WGS sequence"/>
</dbReference>
<dbReference type="PANTHER" id="PTHR18934">
    <property type="entry name" value="ATP-DEPENDENT RNA HELICASE"/>
    <property type="match status" value="1"/>
</dbReference>
<evidence type="ECO:0000313" key="5">
    <source>
        <dbReference type="Proteomes" id="UP000267251"/>
    </source>
</evidence>
<dbReference type="CDD" id="cd21691">
    <property type="entry name" value="GH2-like_DHX8"/>
    <property type="match status" value="1"/>
</dbReference>
<dbReference type="SMART" id="SM00487">
    <property type="entry name" value="DEXDc"/>
    <property type="match status" value="1"/>
</dbReference>
<keyword evidence="1 4" id="KW-0378">Hydrolase</keyword>
<organism evidence="4 5">
    <name type="scientific">Piptocephalis cylindrospora</name>
    <dbReference type="NCBI Taxonomy" id="1907219"/>
    <lineage>
        <taxon>Eukaryota</taxon>
        <taxon>Fungi</taxon>
        <taxon>Fungi incertae sedis</taxon>
        <taxon>Zoopagomycota</taxon>
        <taxon>Zoopagomycotina</taxon>
        <taxon>Zoopagomycetes</taxon>
        <taxon>Zoopagales</taxon>
        <taxon>Piptocephalidaceae</taxon>
        <taxon>Piptocephalis</taxon>
    </lineage>
</organism>
<feature type="domain" description="Helicase ATP-binding" evidence="3">
    <location>
        <begin position="571"/>
        <end position="734"/>
    </location>
</feature>
<dbReference type="OrthoDB" id="10253254at2759"/>
<evidence type="ECO:0000256" key="1">
    <source>
        <dbReference type="ARBA" id="ARBA00022801"/>
    </source>
</evidence>
<dbReference type="CDD" id="cd17971">
    <property type="entry name" value="DEXHc_DHX8"/>
    <property type="match status" value="1"/>
</dbReference>
<dbReference type="PROSITE" id="PS51192">
    <property type="entry name" value="HELICASE_ATP_BIND_1"/>
    <property type="match status" value="1"/>
</dbReference>
<sequence>MEQLENLSLIAKVADELNNHIGLADKDLAEYIIHLHEEHPTFEAFKASISDLPDSLVTSLDRILRTMKPRKTKDSQGGSAILGADEEERERALGLARDFPGLALPNSDPVKEDSQKMADKGKAPEKSSTMDFLENLGQRARGDISSPPRKRGRLNAHPTRDSFGRDREVREDRSGRYDRDYEEDRRGRQSRNYGDDRNDRQDRDYEEDQRGGRDPLYEEDRRGTVYREDRSGKGQDRDEHEARAMERERHRQSRGPGSDRGGRGRNDYPQDNRGEDRGRDRRSGDDGLDEEIILHKIYSGRVTNMAEFGVFVSLQGVRGRLEDLSPHLRVKTREEREREASLLKERGSSNVGGAVPVIDDIDTSRGGKAKRLSSPERFELKQLIAAGVIDSSELEDLAEADELPGGGGGQGLMTLEEGAEEDLDIEICEEEPSFLRGHTRHAQDLSPVKIVKAPDGTLNRAALAGASLAKERREIRQQLAIAEADSEARDVNAAWVDPMPEAGSRHFAQDVRGSKPTGTAGPGGGPSATETIPEWKAQMFNKAVTFGKITPMSIKEQRESLPIFKLRERLIQAVQENQLLIVVGDTGSGKTTQMTQYLAEAGFAQDGKIGCTQPRRVAAMSVAKRVAEEVGCPLGQEVGYTIRFEDCTSPNTRIKYMTDGMLLRECLVDADLRQYSVIMLDEAHERTIQTDVLFGLLKGTLRRRPDLKLIVTSATLDAEKFSTYFFHCPIFTIPGRTFPVEILYTKEAETDYLDAALITVMQIHLSEPAGDILIFLTGQEEIDTAAEILFERMKALGSSRLAQ</sequence>
<feature type="compositionally biased region" description="Basic and acidic residues" evidence="2">
    <location>
        <begin position="260"/>
        <end position="285"/>
    </location>
</feature>
<gene>
    <name evidence="4" type="ORF">BJ684DRAFT_23160</name>
</gene>
<evidence type="ECO:0000259" key="3">
    <source>
        <dbReference type="PROSITE" id="PS51192"/>
    </source>
</evidence>
<dbReference type="Pfam" id="PF00270">
    <property type="entry name" value="DEAD"/>
    <property type="match status" value="1"/>
</dbReference>
<dbReference type="SUPFAM" id="SSF52540">
    <property type="entry name" value="P-loop containing nucleoside triphosphate hydrolases"/>
    <property type="match status" value="1"/>
</dbReference>
<name>A0A4P9Y2C1_9FUNG</name>
<feature type="compositionally biased region" description="Basic and acidic residues" evidence="2">
    <location>
        <begin position="109"/>
        <end position="125"/>
    </location>
</feature>
<dbReference type="GO" id="GO:0005524">
    <property type="term" value="F:ATP binding"/>
    <property type="evidence" value="ECO:0007669"/>
    <property type="project" value="InterPro"/>
</dbReference>
<dbReference type="AlphaFoldDB" id="A0A4P9Y2C1"/>